<accession>N1Q1Y6</accession>
<dbReference type="AlphaFoldDB" id="N1Q1Y6"/>
<dbReference type="HOGENOM" id="CLU_2960709_0_0_1"/>
<evidence type="ECO:0000313" key="3">
    <source>
        <dbReference type="Proteomes" id="UP000016933"/>
    </source>
</evidence>
<sequence>MSIHGHIVTGGTIKKQNRSYGRSRSARPAGMSRAIPPSRPRAATIGPARRYHIAMHAVD</sequence>
<feature type="region of interest" description="Disordered" evidence="1">
    <location>
        <begin position="1"/>
        <end position="43"/>
    </location>
</feature>
<reference evidence="2 3" key="2">
    <citation type="journal article" date="2012" name="PLoS Pathog.">
        <title>Diverse lifestyles and strategies of plant pathogenesis encoded in the genomes of eighteen Dothideomycetes fungi.</title>
        <authorList>
            <person name="Ohm R.A."/>
            <person name="Feau N."/>
            <person name="Henrissat B."/>
            <person name="Schoch C.L."/>
            <person name="Horwitz B.A."/>
            <person name="Barry K.W."/>
            <person name="Condon B.J."/>
            <person name="Copeland A.C."/>
            <person name="Dhillon B."/>
            <person name="Glaser F."/>
            <person name="Hesse C.N."/>
            <person name="Kosti I."/>
            <person name="LaButti K."/>
            <person name="Lindquist E.A."/>
            <person name="Lucas S."/>
            <person name="Salamov A.A."/>
            <person name="Bradshaw R.E."/>
            <person name="Ciuffetti L."/>
            <person name="Hamelin R.C."/>
            <person name="Kema G.H.J."/>
            <person name="Lawrence C."/>
            <person name="Scott J.A."/>
            <person name="Spatafora J.W."/>
            <person name="Turgeon B.G."/>
            <person name="de Wit P.J.G.M."/>
            <person name="Zhong S."/>
            <person name="Goodwin S.B."/>
            <person name="Grigoriev I.V."/>
        </authorList>
    </citation>
    <scope>NUCLEOTIDE SEQUENCE [LARGE SCALE GENOMIC DNA]</scope>
    <source>
        <strain evidence="3">NZE10 / CBS 128990</strain>
    </source>
</reference>
<gene>
    <name evidence="2" type="ORF">DOTSEDRAFT_68522</name>
</gene>
<reference evidence="3" key="1">
    <citation type="journal article" date="2012" name="PLoS Genet.">
        <title>The genomes of the fungal plant pathogens Cladosporium fulvum and Dothistroma septosporum reveal adaptation to different hosts and lifestyles but also signatures of common ancestry.</title>
        <authorList>
            <person name="de Wit P.J.G.M."/>
            <person name="van der Burgt A."/>
            <person name="Oekmen B."/>
            <person name="Stergiopoulos I."/>
            <person name="Abd-Elsalam K.A."/>
            <person name="Aerts A.L."/>
            <person name="Bahkali A.H."/>
            <person name="Beenen H.G."/>
            <person name="Chettri P."/>
            <person name="Cox M.P."/>
            <person name="Datema E."/>
            <person name="de Vries R.P."/>
            <person name="Dhillon B."/>
            <person name="Ganley A.R."/>
            <person name="Griffiths S.A."/>
            <person name="Guo Y."/>
            <person name="Hamelin R.C."/>
            <person name="Henrissat B."/>
            <person name="Kabir M.S."/>
            <person name="Jashni M.K."/>
            <person name="Kema G."/>
            <person name="Klaubauf S."/>
            <person name="Lapidus A."/>
            <person name="Levasseur A."/>
            <person name="Lindquist E."/>
            <person name="Mehrabi R."/>
            <person name="Ohm R.A."/>
            <person name="Owen T.J."/>
            <person name="Salamov A."/>
            <person name="Schwelm A."/>
            <person name="Schijlen E."/>
            <person name="Sun H."/>
            <person name="van den Burg H.A."/>
            <person name="van Ham R.C.H.J."/>
            <person name="Zhang S."/>
            <person name="Goodwin S.B."/>
            <person name="Grigoriev I.V."/>
            <person name="Collemare J."/>
            <person name="Bradshaw R.E."/>
        </authorList>
    </citation>
    <scope>NUCLEOTIDE SEQUENCE [LARGE SCALE GENOMIC DNA]</scope>
    <source>
        <strain evidence="3">NZE10 / CBS 128990</strain>
    </source>
</reference>
<dbReference type="Proteomes" id="UP000016933">
    <property type="component" value="Unassembled WGS sequence"/>
</dbReference>
<name>N1Q1Y6_DOTSN</name>
<organism evidence="2 3">
    <name type="scientific">Dothistroma septosporum (strain NZE10 / CBS 128990)</name>
    <name type="common">Red band needle blight fungus</name>
    <name type="synonym">Mycosphaerella pini</name>
    <dbReference type="NCBI Taxonomy" id="675120"/>
    <lineage>
        <taxon>Eukaryota</taxon>
        <taxon>Fungi</taxon>
        <taxon>Dikarya</taxon>
        <taxon>Ascomycota</taxon>
        <taxon>Pezizomycotina</taxon>
        <taxon>Dothideomycetes</taxon>
        <taxon>Dothideomycetidae</taxon>
        <taxon>Mycosphaerellales</taxon>
        <taxon>Mycosphaerellaceae</taxon>
        <taxon>Dothistroma</taxon>
    </lineage>
</organism>
<protein>
    <submittedName>
        <fullName evidence="2">Uncharacterized protein</fullName>
    </submittedName>
</protein>
<keyword evidence="3" id="KW-1185">Reference proteome</keyword>
<dbReference type="EMBL" id="KB446535">
    <property type="protein sequence ID" value="EME49771.1"/>
    <property type="molecule type" value="Genomic_DNA"/>
</dbReference>
<evidence type="ECO:0000313" key="2">
    <source>
        <dbReference type="EMBL" id="EME49771.1"/>
    </source>
</evidence>
<evidence type="ECO:0000256" key="1">
    <source>
        <dbReference type="SAM" id="MobiDB-lite"/>
    </source>
</evidence>
<proteinExistence type="predicted"/>